<proteinExistence type="predicted"/>
<dbReference type="Gene3D" id="1.20.120.530">
    <property type="entry name" value="GntR ligand-binding domain-like"/>
    <property type="match status" value="1"/>
</dbReference>
<keyword evidence="1" id="KW-0805">Transcription regulation</keyword>
<evidence type="ECO:0000256" key="1">
    <source>
        <dbReference type="ARBA" id="ARBA00023015"/>
    </source>
</evidence>
<dbReference type="Gene3D" id="1.10.10.10">
    <property type="entry name" value="Winged helix-like DNA-binding domain superfamily/Winged helix DNA-binding domain"/>
    <property type="match status" value="1"/>
</dbReference>
<dbReference type="Pfam" id="PF07729">
    <property type="entry name" value="FCD"/>
    <property type="match status" value="1"/>
</dbReference>
<accession>A0A432P6J3</accession>
<evidence type="ECO:0000313" key="6">
    <source>
        <dbReference type="EMBL" id="RUM08348.1"/>
    </source>
</evidence>
<dbReference type="InterPro" id="IPR008920">
    <property type="entry name" value="TF_FadR/GntR_C"/>
</dbReference>
<dbReference type="PROSITE" id="PS50949">
    <property type="entry name" value="HTH_GNTR"/>
    <property type="match status" value="1"/>
</dbReference>
<dbReference type="EMBL" id="RJTJ01000004">
    <property type="protein sequence ID" value="RUM08348.1"/>
    <property type="molecule type" value="Genomic_DNA"/>
</dbReference>
<feature type="region of interest" description="Disordered" evidence="4">
    <location>
        <begin position="1"/>
        <end position="24"/>
    </location>
</feature>
<dbReference type="SMART" id="SM00345">
    <property type="entry name" value="HTH_GNTR"/>
    <property type="match status" value="1"/>
</dbReference>
<dbReference type="SUPFAM" id="SSF46785">
    <property type="entry name" value="Winged helix' DNA-binding domain"/>
    <property type="match status" value="1"/>
</dbReference>
<name>A0A432P6J3_9HYPH</name>
<dbReference type="AlphaFoldDB" id="A0A432P6J3"/>
<evidence type="ECO:0000313" key="7">
    <source>
        <dbReference type="Proteomes" id="UP000278081"/>
    </source>
</evidence>
<dbReference type="Pfam" id="PF00392">
    <property type="entry name" value="GntR"/>
    <property type="match status" value="1"/>
</dbReference>
<dbReference type="CDD" id="cd07377">
    <property type="entry name" value="WHTH_GntR"/>
    <property type="match status" value="1"/>
</dbReference>
<dbReference type="InterPro" id="IPR036388">
    <property type="entry name" value="WH-like_DNA-bd_sf"/>
</dbReference>
<evidence type="ECO:0000259" key="5">
    <source>
        <dbReference type="PROSITE" id="PS50949"/>
    </source>
</evidence>
<dbReference type="GO" id="GO:0003700">
    <property type="term" value="F:DNA-binding transcription factor activity"/>
    <property type="evidence" value="ECO:0007669"/>
    <property type="project" value="InterPro"/>
</dbReference>
<dbReference type="PANTHER" id="PTHR43537">
    <property type="entry name" value="TRANSCRIPTIONAL REGULATOR, GNTR FAMILY"/>
    <property type="match status" value="1"/>
</dbReference>
<gene>
    <name evidence="6" type="ORF">EFR84_06040</name>
</gene>
<dbReference type="OrthoDB" id="9028214at2"/>
<dbReference type="InterPro" id="IPR000524">
    <property type="entry name" value="Tscrpt_reg_HTH_GntR"/>
</dbReference>
<keyword evidence="3" id="KW-0804">Transcription</keyword>
<organism evidence="6 7">
    <name type="scientific">Rhizobium chutanense</name>
    <dbReference type="NCBI Taxonomy" id="2035448"/>
    <lineage>
        <taxon>Bacteria</taxon>
        <taxon>Pseudomonadati</taxon>
        <taxon>Pseudomonadota</taxon>
        <taxon>Alphaproteobacteria</taxon>
        <taxon>Hyphomicrobiales</taxon>
        <taxon>Rhizobiaceae</taxon>
        <taxon>Rhizobium/Agrobacterium group</taxon>
        <taxon>Rhizobium</taxon>
    </lineage>
</organism>
<dbReference type="Proteomes" id="UP000278081">
    <property type="component" value="Unassembled WGS sequence"/>
</dbReference>
<evidence type="ECO:0000256" key="2">
    <source>
        <dbReference type="ARBA" id="ARBA00023125"/>
    </source>
</evidence>
<feature type="domain" description="HTH gntR-type" evidence="5">
    <location>
        <begin position="26"/>
        <end position="93"/>
    </location>
</feature>
<dbReference type="PANTHER" id="PTHR43537:SF24">
    <property type="entry name" value="GLUCONATE OPERON TRANSCRIPTIONAL REPRESSOR"/>
    <property type="match status" value="1"/>
</dbReference>
<evidence type="ECO:0000256" key="4">
    <source>
        <dbReference type="SAM" id="MobiDB-lite"/>
    </source>
</evidence>
<dbReference type="InterPro" id="IPR036390">
    <property type="entry name" value="WH_DNA-bd_sf"/>
</dbReference>
<dbReference type="SUPFAM" id="SSF48008">
    <property type="entry name" value="GntR ligand-binding domain-like"/>
    <property type="match status" value="1"/>
</dbReference>
<sequence length="239" mass="26911">MASQSRAARSLQKDADEVTVSTPEKVSQAERAYIELKRLILDNELPAGSQLLEAEASDLLGMSRTPTREAMLRLQTEGLVEIRSRHGMRVLPLSSKDVREMYEILTGLESIAAYAVAKRGVSEVELKRLRAAIDAMDAALAIDDLTAWAKADEQFHAQLVSLSDNHRLIAVVNQFVEQAHRARMLTLKLRPKPLQSNRDHEALIDALVQKDAERARQIHHDHRERAKQTIVELLERLGF</sequence>
<protein>
    <submittedName>
        <fullName evidence="6">GntR family transcriptional regulator</fullName>
    </submittedName>
</protein>
<dbReference type="SMART" id="SM00895">
    <property type="entry name" value="FCD"/>
    <property type="match status" value="1"/>
</dbReference>
<keyword evidence="2" id="KW-0238">DNA-binding</keyword>
<dbReference type="RefSeq" id="WP_126908106.1">
    <property type="nucleotide sequence ID" value="NZ_ML133751.1"/>
</dbReference>
<dbReference type="GO" id="GO:0003677">
    <property type="term" value="F:DNA binding"/>
    <property type="evidence" value="ECO:0007669"/>
    <property type="project" value="UniProtKB-KW"/>
</dbReference>
<comment type="caution">
    <text evidence="6">The sequence shown here is derived from an EMBL/GenBank/DDBJ whole genome shotgun (WGS) entry which is preliminary data.</text>
</comment>
<dbReference type="InterPro" id="IPR011711">
    <property type="entry name" value="GntR_C"/>
</dbReference>
<reference evidence="6 7" key="1">
    <citation type="submission" date="2018-11" db="EMBL/GenBank/DDBJ databases">
        <title>Rhizobium chutanense sp. nov., isolated from root nodules of Phaseolus vulgaris in China.</title>
        <authorList>
            <person name="Huo Y."/>
        </authorList>
    </citation>
    <scope>NUCLEOTIDE SEQUENCE [LARGE SCALE GENOMIC DNA]</scope>
    <source>
        <strain evidence="6 7">C16</strain>
    </source>
</reference>
<evidence type="ECO:0000256" key="3">
    <source>
        <dbReference type="ARBA" id="ARBA00023163"/>
    </source>
</evidence>